<dbReference type="Pfam" id="PF02620">
    <property type="entry name" value="YceD"/>
    <property type="match status" value="1"/>
</dbReference>
<dbReference type="InterPro" id="IPR011332">
    <property type="entry name" value="Ribosomal_zn-bd"/>
</dbReference>
<dbReference type="Proteomes" id="UP001194696">
    <property type="component" value="Unassembled WGS sequence"/>
</dbReference>
<keyword evidence="3" id="KW-0687">Ribonucleoprotein</keyword>
<dbReference type="NCBIfam" id="TIGR01031">
    <property type="entry name" value="rpmF_bact"/>
    <property type="match status" value="1"/>
</dbReference>
<proteinExistence type="inferred from homology"/>
<evidence type="ECO:0000256" key="3">
    <source>
        <dbReference type="ARBA" id="ARBA00023274"/>
    </source>
</evidence>
<keyword evidence="6" id="KW-1185">Reference proteome</keyword>
<evidence type="ECO:0000256" key="4">
    <source>
        <dbReference type="SAM" id="MobiDB-lite"/>
    </source>
</evidence>
<evidence type="ECO:0000313" key="6">
    <source>
        <dbReference type="Proteomes" id="UP001194696"/>
    </source>
</evidence>
<protein>
    <recommendedName>
        <fullName evidence="7">Large ribosomal RNA subunit accumulation protein YceD</fullName>
    </recommendedName>
</protein>
<organism evidence="5 6">
    <name type="scientific">Linnemannia gamsii</name>
    <dbReference type="NCBI Taxonomy" id="64522"/>
    <lineage>
        <taxon>Eukaryota</taxon>
        <taxon>Fungi</taxon>
        <taxon>Fungi incertae sedis</taxon>
        <taxon>Mucoromycota</taxon>
        <taxon>Mortierellomycotina</taxon>
        <taxon>Mortierellomycetes</taxon>
        <taxon>Mortierellales</taxon>
        <taxon>Mortierellaceae</taxon>
        <taxon>Linnemannia</taxon>
    </lineage>
</organism>
<dbReference type="InterPro" id="IPR003772">
    <property type="entry name" value="YceD"/>
</dbReference>
<sequence>MSQSPSSSAVLDNPREFDVFAFVRNQQQACGEVLVQDLPRILNEVTPDTLAHHSALRWTVTGEIRQELAAGGKTVAVPYLRLALQGQLWLACQRCLEPYEEQLAIDIWYRIVESNAQADAVSANDEQVEVIVGSRRFDLIDLIDEELLLSLPLVPKHAQNKKSPSKRGMHRSHDFLSGVALAIEPTSGEVHRRHHVSPNGYYRGKQVVKSNND</sequence>
<comment type="similarity">
    <text evidence="1">Belongs to the bacterial ribosomal protein bL32 family.</text>
</comment>
<evidence type="ECO:0000256" key="1">
    <source>
        <dbReference type="ARBA" id="ARBA00008560"/>
    </source>
</evidence>
<evidence type="ECO:0000313" key="5">
    <source>
        <dbReference type="EMBL" id="KAG0298687.1"/>
    </source>
</evidence>
<evidence type="ECO:0008006" key="7">
    <source>
        <dbReference type="Google" id="ProtNLM"/>
    </source>
</evidence>
<dbReference type="InterPro" id="IPR044957">
    <property type="entry name" value="Ribosomal_bL32_bact"/>
</dbReference>
<comment type="caution">
    <text evidence="5">The sequence shown here is derived from an EMBL/GenBank/DDBJ whole genome shotgun (WGS) entry which is preliminary data.</text>
</comment>
<name>A0ABQ7KHH4_9FUNG</name>
<dbReference type="EMBL" id="JAAAIM010000005">
    <property type="protein sequence ID" value="KAG0298687.1"/>
    <property type="molecule type" value="Genomic_DNA"/>
</dbReference>
<dbReference type="HAMAP" id="MF_00340">
    <property type="entry name" value="Ribosomal_bL32"/>
    <property type="match status" value="1"/>
</dbReference>
<feature type="region of interest" description="Disordered" evidence="4">
    <location>
        <begin position="188"/>
        <end position="213"/>
    </location>
</feature>
<keyword evidence="2" id="KW-0689">Ribosomal protein</keyword>
<dbReference type="InterPro" id="IPR002677">
    <property type="entry name" value="Ribosomal_bL32"/>
</dbReference>
<gene>
    <name evidence="5" type="ORF">BGZ96_008715</name>
</gene>
<dbReference type="SUPFAM" id="SSF57829">
    <property type="entry name" value="Zn-binding ribosomal proteins"/>
    <property type="match status" value="1"/>
</dbReference>
<reference evidence="5 6" key="1">
    <citation type="journal article" date="2020" name="Fungal Divers.">
        <title>Resolving the Mortierellaceae phylogeny through synthesis of multi-gene phylogenetics and phylogenomics.</title>
        <authorList>
            <person name="Vandepol N."/>
            <person name="Liber J."/>
            <person name="Desiro A."/>
            <person name="Na H."/>
            <person name="Kennedy M."/>
            <person name="Barry K."/>
            <person name="Grigoriev I.V."/>
            <person name="Miller A.N."/>
            <person name="O'Donnell K."/>
            <person name="Stajich J.E."/>
            <person name="Bonito G."/>
        </authorList>
    </citation>
    <scope>NUCLEOTIDE SEQUENCE [LARGE SCALE GENOMIC DNA]</scope>
    <source>
        <strain evidence="5 6">AD045</strain>
    </source>
</reference>
<accession>A0ABQ7KHH4</accession>
<dbReference type="PANTHER" id="PTHR35534">
    <property type="entry name" value="50S RIBOSOMAL PROTEIN L32"/>
    <property type="match status" value="1"/>
</dbReference>
<evidence type="ECO:0000256" key="2">
    <source>
        <dbReference type="ARBA" id="ARBA00022980"/>
    </source>
</evidence>
<dbReference type="PANTHER" id="PTHR35534:SF1">
    <property type="entry name" value="LARGE RIBOSOMAL SUBUNIT PROTEIN BL32"/>
    <property type="match status" value="1"/>
</dbReference>